<reference evidence="1 2" key="1">
    <citation type="journal article" date="2018" name="Aquat. Microb. Ecol.">
        <title>Gammaproteobacterial methanotrophs dominate.</title>
        <authorList>
            <person name="Rissanen A.J."/>
            <person name="Saarenheimo J."/>
            <person name="Tiirola M."/>
            <person name="Peura S."/>
            <person name="Aalto S.L."/>
            <person name="Karvinen A."/>
            <person name="Nykanen H."/>
        </authorList>
    </citation>
    <scope>NUCLEOTIDE SEQUENCE [LARGE SCALE GENOMIC DNA]</scope>
    <source>
        <strain evidence="1">AMbin10</strain>
    </source>
</reference>
<evidence type="ECO:0000313" key="2">
    <source>
        <dbReference type="Proteomes" id="UP000249396"/>
    </source>
</evidence>
<protein>
    <submittedName>
        <fullName evidence="1">Uncharacterized protein</fullName>
    </submittedName>
</protein>
<proteinExistence type="predicted"/>
<comment type="caution">
    <text evidence="1">The sequence shown here is derived from an EMBL/GenBank/DDBJ whole genome shotgun (WGS) entry which is preliminary data.</text>
</comment>
<dbReference type="EMBL" id="QJPH01000172">
    <property type="protein sequence ID" value="PZN83905.1"/>
    <property type="molecule type" value="Genomic_DNA"/>
</dbReference>
<dbReference type="AlphaFoldDB" id="A0A2W4RJ19"/>
<dbReference type="Proteomes" id="UP000249396">
    <property type="component" value="Unassembled WGS sequence"/>
</dbReference>
<name>A0A2W4RJ19_9GAMM</name>
<accession>A0A2W4RJ19</accession>
<evidence type="ECO:0000313" key="1">
    <source>
        <dbReference type="EMBL" id="PZN83905.1"/>
    </source>
</evidence>
<gene>
    <name evidence="1" type="ORF">DM484_03595</name>
</gene>
<organism evidence="1 2">
    <name type="scientific">Candidatus Methylumidiphilus alinenensis</name>
    <dbReference type="NCBI Taxonomy" id="2202197"/>
    <lineage>
        <taxon>Bacteria</taxon>
        <taxon>Pseudomonadati</taxon>
        <taxon>Pseudomonadota</taxon>
        <taxon>Gammaproteobacteria</taxon>
        <taxon>Methylococcales</taxon>
        <taxon>Candidatus Methylumidiphilus</taxon>
    </lineage>
</organism>
<sequence length="126" mass="14269">MADVALATHQAAFERDKGGLVDDRRRGRRDQVGQGDTWAGHFFSSIYKKALPGLCFLNLSLVQVETRASYPLITEQLVREEVKESAQKAVKEKPPKRGRPKGSVYFVYDGAFLAKVLVYFQYKSDR</sequence>